<dbReference type="EMBL" id="JAOYFB010000002">
    <property type="protein sequence ID" value="KAK4006203.1"/>
    <property type="molecule type" value="Genomic_DNA"/>
</dbReference>
<organism evidence="1 2">
    <name type="scientific">Daphnia magna</name>
    <dbReference type="NCBI Taxonomy" id="35525"/>
    <lineage>
        <taxon>Eukaryota</taxon>
        <taxon>Metazoa</taxon>
        <taxon>Ecdysozoa</taxon>
        <taxon>Arthropoda</taxon>
        <taxon>Crustacea</taxon>
        <taxon>Branchiopoda</taxon>
        <taxon>Diplostraca</taxon>
        <taxon>Cladocera</taxon>
        <taxon>Anomopoda</taxon>
        <taxon>Daphniidae</taxon>
        <taxon>Daphnia</taxon>
    </lineage>
</organism>
<sequence length="72" mass="8316">MPKSSPSQAPIKKQEGSLQLQMFCQTLTSHQMLRESILEEENAPRGPELHVHQEIQVKVIRLEQQYSKQFIG</sequence>
<proteinExistence type="predicted"/>
<accession>A0ABQ9YZZ7</accession>
<name>A0ABQ9YZZ7_9CRUS</name>
<keyword evidence="2" id="KW-1185">Reference proteome</keyword>
<comment type="caution">
    <text evidence="1">The sequence shown here is derived from an EMBL/GenBank/DDBJ whole genome shotgun (WGS) entry which is preliminary data.</text>
</comment>
<reference evidence="1 2" key="1">
    <citation type="journal article" date="2023" name="Nucleic Acids Res.">
        <title>The hologenome of Daphnia magna reveals possible DNA methylation and microbiome-mediated evolution of the host genome.</title>
        <authorList>
            <person name="Chaturvedi A."/>
            <person name="Li X."/>
            <person name="Dhandapani V."/>
            <person name="Marshall H."/>
            <person name="Kissane S."/>
            <person name="Cuenca-Cambronero M."/>
            <person name="Asole G."/>
            <person name="Calvet F."/>
            <person name="Ruiz-Romero M."/>
            <person name="Marangio P."/>
            <person name="Guigo R."/>
            <person name="Rago D."/>
            <person name="Mirbahai L."/>
            <person name="Eastwood N."/>
            <person name="Colbourne J.K."/>
            <person name="Zhou J."/>
            <person name="Mallon E."/>
            <person name="Orsini L."/>
        </authorList>
    </citation>
    <scope>NUCLEOTIDE SEQUENCE [LARGE SCALE GENOMIC DNA]</scope>
    <source>
        <strain evidence="1">LRV0_1</strain>
    </source>
</reference>
<evidence type="ECO:0000313" key="1">
    <source>
        <dbReference type="EMBL" id="KAK4006203.1"/>
    </source>
</evidence>
<protein>
    <submittedName>
        <fullName evidence="1">Uncharacterized protein</fullName>
    </submittedName>
</protein>
<dbReference type="Proteomes" id="UP001234178">
    <property type="component" value="Unassembled WGS sequence"/>
</dbReference>
<gene>
    <name evidence="1" type="ORF">OUZ56_011358</name>
</gene>
<evidence type="ECO:0000313" key="2">
    <source>
        <dbReference type="Proteomes" id="UP001234178"/>
    </source>
</evidence>